<dbReference type="RefSeq" id="WP_229720629.1">
    <property type="nucleotide sequence ID" value="NZ_BMJA01000001.1"/>
</dbReference>
<comment type="similarity">
    <text evidence="6">Belongs to the ABC-4 integral membrane protein family.</text>
</comment>
<accession>A0ABQ1FNK6</accession>
<organism evidence="9 10">
    <name type="scientific">Dyella nitratireducens</name>
    <dbReference type="NCBI Taxonomy" id="1849580"/>
    <lineage>
        <taxon>Bacteria</taxon>
        <taxon>Pseudomonadati</taxon>
        <taxon>Pseudomonadota</taxon>
        <taxon>Gammaproteobacteria</taxon>
        <taxon>Lysobacterales</taxon>
        <taxon>Rhodanobacteraceae</taxon>
        <taxon>Dyella</taxon>
    </lineage>
</organism>
<reference evidence="10" key="1">
    <citation type="journal article" date="2019" name="Int. J. Syst. Evol. Microbiol.">
        <title>The Global Catalogue of Microorganisms (GCM) 10K type strain sequencing project: providing services to taxonomists for standard genome sequencing and annotation.</title>
        <authorList>
            <consortium name="The Broad Institute Genomics Platform"/>
            <consortium name="The Broad Institute Genome Sequencing Center for Infectious Disease"/>
            <person name="Wu L."/>
            <person name="Ma J."/>
        </authorList>
    </citation>
    <scope>NUCLEOTIDE SEQUENCE [LARGE SCALE GENOMIC DNA]</scope>
    <source>
        <strain evidence="10">CGMCC 1.15439</strain>
    </source>
</reference>
<name>A0ABQ1FNK6_9GAMM</name>
<comment type="caution">
    <text evidence="9">The sequence shown here is derived from an EMBL/GenBank/DDBJ whole genome shotgun (WGS) entry which is preliminary data.</text>
</comment>
<evidence type="ECO:0000256" key="2">
    <source>
        <dbReference type="ARBA" id="ARBA00022475"/>
    </source>
</evidence>
<evidence type="ECO:0000256" key="6">
    <source>
        <dbReference type="ARBA" id="ARBA00038076"/>
    </source>
</evidence>
<evidence type="ECO:0000256" key="7">
    <source>
        <dbReference type="SAM" id="Phobius"/>
    </source>
</evidence>
<keyword evidence="5 7" id="KW-0472">Membrane</keyword>
<keyword evidence="4 7" id="KW-1133">Transmembrane helix</keyword>
<evidence type="ECO:0000256" key="1">
    <source>
        <dbReference type="ARBA" id="ARBA00004651"/>
    </source>
</evidence>
<feature type="transmembrane region" description="Helical" evidence="7">
    <location>
        <begin position="12"/>
        <end position="37"/>
    </location>
</feature>
<dbReference type="PANTHER" id="PTHR30572">
    <property type="entry name" value="MEMBRANE COMPONENT OF TRANSPORTER-RELATED"/>
    <property type="match status" value="1"/>
</dbReference>
<proteinExistence type="inferred from homology"/>
<keyword evidence="10" id="KW-1185">Reference proteome</keyword>
<sequence>MRIILAPMRRHSLMPALVLLQVALACAILCNVFFLAWQRLEPMLAPSGVDADNLILVDNLAAQGRTYTAAESVAGEDALRAVPGVRAASSGFGLPMVSIASLMVNLQGATHAAVGVNAFFGKNLVQTLGLEMVAGRDFLPSEYRPWGLGASNGPDSDWDTGVTQPVIITQALADKLFGATPAVGQWLHDPDPNDKSDHGYQVVGVVKHLLRNELGLATDGRADYTVLLARNIGNTAMLSYAVRVDPAMRDIALQGVKNAIKRQFGGATAGGARARVQTYVQKRNDAFKNARAALWLLLGMVLAIVIVTLVGIMGLTGFWVQRRTRQIGIRRALGARRAHILRDFLVENLLIVGTGIIIGMVLAYAGNILLMHYYELPHLPWTYLPVGAAVMLAIGQAGVLAPAMRAAAVPPVVATRSV</sequence>
<feature type="transmembrane region" description="Helical" evidence="7">
    <location>
        <begin position="340"/>
        <end position="363"/>
    </location>
</feature>
<dbReference type="Pfam" id="PF02687">
    <property type="entry name" value="FtsX"/>
    <property type="match status" value="1"/>
</dbReference>
<evidence type="ECO:0000256" key="5">
    <source>
        <dbReference type="ARBA" id="ARBA00023136"/>
    </source>
</evidence>
<dbReference type="PROSITE" id="PS51257">
    <property type="entry name" value="PROKAR_LIPOPROTEIN"/>
    <property type="match status" value="1"/>
</dbReference>
<keyword evidence="3 7" id="KW-0812">Transmembrane</keyword>
<dbReference type="InterPro" id="IPR050250">
    <property type="entry name" value="Macrolide_Exporter_MacB"/>
</dbReference>
<feature type="domain" description="ABC3 transporter permease C-terminal" evidence="8">
    <location>
        <begin position="300"/>
        <end position="410"/>
    </location>
</feature>
<dbReference type="InterPro" id="IPR003838">
    <property type="entry name" value="ABC3_permease_C"/>
</dbReference>
<protein>
    <submittedName>
        <fullName evidence="9">ABC transporter permease</fullName>
    </submittedName>
</protein>
<dbReference type="Proteomes" id="UP000620046">
    <property type="component" value="Unassembled WGS sequence"/>
</dbReference>
<keyword evidence="2" id="KW-1003">Cell membrane</keyword>
<gene>
    <name evidence="9" type="primary">ybjZ</name>
    <name evidence="9" type="ORF">GCM10010981_08530</name>
</gene>
<feature type="transmembrane region" description="Helical" evidence="7">
    <location>
        <begin position="383"/>
        <end position="401"/>
    </location>
</feature>
<evidence type="ECO:0000313" key="9">
    <source>
        <dbReference type="EMBL" id="GGA22613.1"/>
    </source>
</evidence>
<dbReference type="EMBL" id="BMJA01000001">
    <property type="protein sequence ID" value="GGA22613.1"/>
    <property type="molecule type" value="Genomic_DNA"/>
</dbReference>
<comment type="subcellular location">
    <subcellularLocation>
        <location evidence="1">Cell membrane</location>
        <topology evidence="1">Multi-pass membrane protein</topology>
    </subcellularLocation>
</comment>
<evidence type="ECO:0000259" key="8">
    <source>
        <dbReference type="Pfam" id="PF02687"/>
    </source>
</evidence>
<evidence type="ECO:0000313" key="10">
    <source>
        <dbReference type="Proteomes" id="UP000620046"/>
    </source>
</evidence>
<evidence type="ECO:0000256" key="3">
    <source>
        <dbReference type="ARBA" id="ARBA00022692"/>
    </source>
</evidence>
<evidence type="ECO:0000256" key="4">
    <source>
        <dbReference type="ARBA" id="ARBA00022989"/>
    </source>
</evidence>
<dbReference type="PANTHER" id="PTHR30572:SF4">
    <property type="entry name" value="ABC TRANSPORTER PERMEASE YTRF"/>
    <property type="match status" value="1"/>
</dbReference>
<feature type="transmembrane region" description="Helical" evidence="7">
    <location>
        <begin position="292"/>
        <end position="320"/>
    </location>
</feature>